<keyword evidence="1" id="KW-0732">Signal</keyword>
<feature type="chain" id="PRO_5020840109" evidence="1">
    <location>
        <begin position="31"/>
        <end position="141"/>
    </location>
</feature>
<organism evidence="2 3">
    <name type="scientific">Zooshikella ganghwensis</name>
    <dbReference type="NCBI Taxonomy" id="202772"/>
    <lineage>
        <taxon>Bacteria</taxon>
        <taxon>Pseudomonadati</taxon>
        <taxon>Pseudomonadota</taxon>
        <taxon>Gammaproteobacteria</taxon>
        <taxon>Oceanospirillales</taxon>
        <taxon>Zooshikellaceae</taxon>
        <taxon>Zooshikella</taxon>
    </lineage>
</organism>
<dbReference type="AlphaFoldDB" id="A0A4P9VRL7"/>
<comment type="caution">
    <text evidence="2">The sequence shown here is derived from an EMBL/GenBank/DDBJ whole genome shotgun (WGS) entry which is preliminary data.</text>
</comment>
<proteinExistence type="predicted"/>
<accession>A0A4P9VRL7</accession>
<evidence type="ECO:0000256" key="1">
    <source>
        <dbReference type="SAM" id="SignalP"/>
    </source>
</evidence>
<feature type="signal peptide" evidence="1">
    <location>
        <begin position="1"/>
        <end position="30"/>
    </location>
</feature>
<dbReference type="EMBL" id="NDXW01000001">
    <property type="protein sequence ID" value="RDH46245.1"/>
    <property type="molecule type" value="Genomic_DNA"/>
</dbReference>
<reference evidence="2 3" key="1">
    <citation type="submission" date="2017-04" db="EMBL/GenBank/DDBJ databases">
        <title>Draft genome sequence of Zooshikella ganghwensis VG4 isolated from Red Sea sediments.</title>
        <authorList>
            <person name="Rehman Z."/>
            <person name="Alam I."/>
            <person name="Kamau A."/>
            <person name="Bajic V."/>
            <person name="Leiknes T."/>
        </authorList>
    </citation>
    <scope>NUCLEOTIDE SEQUENCE [LARGE SCALE GENOMIC DNA]</scope>
    <source>
        <strain evidence="2 3">VG4</strain>
    </source>
</reference>
<evidence type="ECO:0000313" key="3">
    <source>
        <dbReference type="Proteomes" id="UP000257039"/>
    </source>
</evidence>
<protein>
    <submittedName>
        <fullName evidence="2">Uncharacterized protein</fullName>
    </submittedName>
</protein>
<dbReference type="Proteomes" id="UP000257039">
    <property type="component" value="Unassembled WGS sequence"/>
</dbReference>
<sequence length="141" mass="15218">MDTLKRPFTQYFKFFSAILLSSLLPFNVQAACPNINCTNFSDATWTYIQNTYCNNPCVANTNSAFDSAHCASKQTMIDLCNALIADTSCSETALRGGRILGSATLTNDLGNLASNNCSATKKGSMLYNSVVNQVTTMFPGP</sequence>
<dbReference type="RefSeq" id="WP_094789036.1">
    <property type="nucleotide sequence ID" value="NZ_NDXW01000001.1"/>
</dbReference>
<keyword evidence="3" id="KW-1185">Reference proteome</keyword>
<evidence type="ECO:0000313" key="2">
    <source>
        <dbReference type="EMBL" id="RDH46245.1"/>
    </source>
</evidence>
<gene>
    <name evidence="2" type="ORF">B9G39_23910</name>
</gene>
<name>A0A4P9VRL7_9GAMM</name>